<dbReference type="PANTHER" id="PTHR34154:SF3">
    <property type="entry name" value="ALKALI-SENSITIVE LINKAGE PROTEIN 1"/>
    <property type="match status" value="1"/>
</dbReference>
<feature type="transmembrane region" description="Helical" evidence="7">
    <location>
        <begin position="1628"/>
        <end position="1653"/>
    </location>
</feature>
<evidence type="ECO:0000256" key="5">
    <source>
        <dbReference type="PROSITE-ProRule" id="PRU00205"/>
    </source>
</evidence>
<proteinExistence type="predicted"/>
<dbReference type="PANTHER" id="PTHR34154">
    <property type="entry name" value="ALKALI-SENSITIVE LINKAGE PROTEIN 1"/>
    <property type="match status" value="1"/>
</dbReference>
<evidence type="ECO:0000256" key="2">
    <source>
        <dbReference type="ARBA" id="ARBA00022692"/>
    </source>
</evidence>
<dbReference type="PROSITE" id="PS50922">
    <property type="entry name" value="TLC"/>
    <property type="match status" value="1"/>
</dbReference>
<evidence type="ECO:0000313" key="10">
    <source>
        <dbReference type="EMBL" id="RVX70463.1"/>
    </source>
</evidence>
<dbReference type="InterPro" id="IPR011701">
    <property type="entry name" value="MFS"/>
</dbReference>
<feature type="transmembrane region" description="Helical" evidence="7">
    <location>
        <begin position="368"/>
        <end position="390"/>
    </location>
</feature>
<dbReference type="Proteomes" id="UP000288859">
    <property type="component" value="Unassembled WGS sequence"/>
</dbReference>
<evidence type="ECO:0000259" key="8">
    <source>
        <dbReference type="PROSITE" id="PS50850"/>
    </source>
</evidence>
<feature type="transmembrane region" description="Helical" evidence="7">
    <location>
        <begin position="396"/>
        <end position="420"/>
    </location>
</feature>
<comment type="caution">
    <text evidence="10">The sequence shown here is derived from an EMBL/GenBank/DDBJ whole genome shotgun (WGS) entry which is preliminary data.</text>
</comment>
<evidence type="ECO:0008006" key="12">
    <source>
        <dbReference type="Google" id="ProtNLM"/>
    </source>
</evidence>
<dbReference type="GO" id="GO:0009277">
    <property type="term" value="C:fungal-type cell wall"/>
    <property type="evidence" value="ECO:0007669"/>
    <property type="project" value="TreeGrafter"/>
</dbReference>
<dbReference type="GO" id="GO:0071966">
    <property type="term" value="P:fungal-type cell wall polysaccharide metabolic process"/>
    <property type="evidence" value="ECO:0007669"/>
    <property type="project" value="TreeGrafter"/>
</dbReference>
<dbReference type="Pfam" id="PF07690">
    <property type="entry name" value="MFS_1"/>
    <property type="match status" value="1"/>
</dbReference>
<dbReference type="SUPFAM" id="SSF51445">
    <property type="entry name" value="(Trans)glycosidases"/>
    <property type="match status" value="1"/>
</dbReference>
<dbReference type="OrthoDB" id="3540210at2759"/>
<feature type="transmembrane region" description="Helical" evidence="7">
    <location>
        <begin position="876"/>
        <end position="895"/>
    </location>
</feature>
<feature type="transmembrane region" description="Helical" evidence="7">
    <location>
        <begin position="1705"/>
        <end position="1731"/>
    </location>
</feature>
<dbReference type="InterPro" id="IPR020846">
    <property type="entry name" value="MFS_dom"/>
</dbReference>
<feature type="transmembrane region" description="Helical" evidence="7">
    <location>
        <begin position="144"/>
        <end position="162"/>
    </location>
</feature>
<accession>A0A438N407</accession>
<dbReference type="Pfam" id="PF11790">
    <property type="entry name" value="Glyco_hydro_cc"/>
    <property type="match status" value="1"/>
</dbReference>
<feature type="transmembrane region" description="Helical" evidence="7">
    <location>
        <begin position="288"/>
        <end position="313"/>
    </location>
</feature>
<feature type="region of interest" description="Disordered" evidence="6">
    <location>
        <begin position="202"/>
        <end position="233"/>
    </location>
</feature>
<feature type="transmembrane region" description="Helical" evidence="7">
    <location>
        <begin position="12"/>
        <end position="34"/>
    </location>
</feature>
<dbReference type="InterPro" id="IPR024655">
    <property type="entry name" value="Asl1_glyco_hydro_catalytic"/>
</dbReference>
<keyword evidence="2 5" id="KW-0812">Transmembrane</keyword>
<evidence type="ECO:0000256" key="3">
    <source>
        <dbReference type="ARBA" id="ARBA00022989"/>
    </source>
</evidence>
<feature type="transmembrane region" description="Helical" evidence="7">
    <location>
        <begin position="54"/>
        <end position="72"/>
    </location>
</feature>
<feature type="transmembrane region" description="Helical" evidence="7">
    <location>
        <begin position="432"/>
        <end position="452"/>
    </location>
</feature>
<feature type="compositionally biased region" description="Basic residues" evidence="6">
    <location>
        <begin position="1507"/>
        <end position="1516"/>
    </location>
</feature>
<gene>
    <name evidence="10" type="ORF">B0A52_05962</name>
</gene>
<comment type="subcellular location">
    <subcellularLocation>
        <location evidence="1">Membrane</location>
        <topology evidence="1">Multi-pass membrane protein</topology>
    </subcellularLocation>
</comment>
<dbReference type="Pfam" id="PF03798">
    <property type="entry name" value="TRAM_LAG1_CLN8"/>
    <property type="match status" value="1"/>
</dbReference>
<organism evidence="10 11">
    <name type="scientific">Exophiala mesophila</name>
    <name type="common">Black yeast-like fungus</name>
    <dbReference type="NCBI Taxonomy" id="212818"/>
    <lineage>
        <taxon>Eukaryota</taxon>
        <taxon>Fungi</taxon>
        <taxon>Dikarya</taxon>
        <taxon>Ascomycota</taxon>
        <taxon>Pezizomycotina</taxon>
        <taxon>Eurotiomycetes</taxon>
        <taxon>Chaetothyriomycetidae</taxon>
        <taxon>Chaetothyriales</taxon>
        <taxon>Herpotrichiellaceae</taxon>
        <taxon>Exophiala</taxon>
    </lineage>
</organism>
<evidence type="ECO:0000259" key="9">
    <source>
        <dbReference type="PROSITE" id="PS50922"/>
    </source>
</evidence>
<dbReference type="VEuPathDB" id="FungiDB:PV10_05900"/>
<dbReference type="EMBL" id="NAJM01000023">
    <property type="protein sequence ID" value="RVX70463.1"/>
    <property type="molecule type" value="Genomic_DNA"/>
</dbReference>
<dbReference type="GO" id="GO:0022857">
    <property type="term" value="F:transmembrane transporter activity"/>
    <property type="evidence" value="ECO:0007669"/>
    <property type="project" value="InterPro"/>
</dbReference>
<evidence type="ECO:0000256" key="1">
    <source>
        <dbReference type="ARBA" id="ARBA00004141"/>
    </source>
</evidence>
<feature type="transmembrane region" description="Helical" evidence="7">
    <location>
        <begin position="505"/>
        <end position="526"/>
    </location>
</feature>
<dbReference type="Gene3D" id="3.20.20.80">
    <property type="entry name" value="Glycosidases"/>
    <property type="match status" value="1"/>
</dbReference>
<name>A0A438N407_EXOME</name>
<evidence type="ECO:0000256" key="4">
    <source>
        <dbReference type="ARBA" id="ARBA00023136"/>
    </source>
</evidence>
<dbReference type="InterPro" id="IPR036259">
    <property type="entry name" value="MFS_trans_sf"/>
</dbReference>
<feature type="domain" description="Major facilitator superfamily (MFS) profile" evidence="8">
    <location>
        <begin position="19"/>
        <end position="493"/>
    </location>
</feature>
<sequence length="1880" mass="211320">MADSPWNSQQWPFWWRATVLLNVSFYNLLGNAYAAGVPPLFQLIMQDFHVSQEAASYLSTYVLLALGLSNIFALPLSALIGKRYTVILSLTVFLASCIWSGEAGSYGSLKASRIVGGLGGGLIEALGPRIVVEIFPERRLASAMVVYVGFLAAGSAVGPIVAGAVAQHLGNWRWYMRILSIAIFCNLLGAILMLPETTHEIPPNEEHIRPKTDTGTRVEEHRDEEDQKDQRIESVPDVGKETGSYFISHSLRTEYINKSFSTQLVNPNWKTAMLLFIQPAELLLAPQVLVAILVFGLTIGWTVVTSILTASVYAAPPLLWNALSVGLLSIAPLVGIIIGLPIGGAFADILSGISRRRSGAEHNPATRLPVIVVGALVSPAGCLLIGYGLKDPASEWFRVCAGWCMLSLGLTGSANVLLTYAVDCLPTRAGHIGVLINLIKNCLGFGVSYASITWMQATGPVSQMATMAGILWGAYLLVIPMGLFSKTLMKKTSWLEARTLPVASIILALRLLTSLVPVASGTYHWFAEDEGRERQKAVVAIQARIPYYDYGIIPEYIYRTIQTMGPPPGLKLTLTLLLSIISSMSHLVQAQNSGSTYPKRGLIYIDGRSEDYDVFTSEQSPLTWYYSYSPWPTLSSWEANFAPMIHGVRDAPEAVSRIQAFVNGSQRLRANTLTHVLSFNEPDGDRASGGSDSSPEHSAEVYLEYIAPLREAPYNLKVSVPATTGSPMGLEWLRDFNESCWDQNRDRGCEFDFVATHWYGDFAGMASWLGTIHELYPDLPIWLTEFAIPQLDDDETREFMNQSLPYLDDLDYVERYSWFGTFRTNDANEWTGDGVNALDPVADTYVGIWTDWSKGPIWGLTWTLPPTRATVLTNSLTLFIAFSGIQLWAIIRYALHQFCPKPTSQVRTPHLNKEQIILRNAGSDLATGWLMLNLGWSSRRSTGKRSLRSYAIGITAITYAVLIMTAGIFSSQAISAGTINGNPPTLSRSRYCGVWNETYREIVESGAFSSMEELDLYVQHIGKVAHNVQLSLEYSQACYLPESHTADTYLSSTCNTLKVPRLEWASRDGNCPFSRQMCLDEPNVLVLDTGDIDSHEHLGINSNPKDRLKYRRVTTCAVLNTTGRITGWDGSSIDDADNTSPSKETAFARFGPSLYKQTDWTYSYTNFASFYDNFTAQVMSPYQLDVEHAWAPADPAWSLSDFKPDPDIAQDDADLTLFFLSFPGMYLGQVNDPWFSAHRQQQFENPLPFLQNRYARDDPISTMGCTEQHSFCTHGGICTGLSGFDQMQNVDEFNLALTPRQNATFDRMLRAVAASSIFTTVENLVTNNVPLIACNMTMSGKSGAVISPALPDEQWKIELGYWHSIAMAQLQRTIAQWATGQVAPTFQDESETQFILAPSEAQDRWFCDNFILPSQNFESFSLMSILLIIISGVLVIVCGLNIEALGRLCRKCMRRSVVRRDWKWDDMLLLAEDEKETTKQSPEKDISCESSLFDPSDTGNLTDEKRSRHLSIRRKSSQALPRPIRFLHEIPPRSQRVERASKRHSRISLITDQADMPATYLAGTSTGKSDSRTPVMYGKGSHDATFVAFYTIVLSFTREFVMQRLLQPMALRYGIRGRGKQYRFMEQAYTALYFSILGPLGLYIMSESPLWYFNTTAMFENYPHRTHTALFKAYYLIQFSYWAQQAIVLVLLLEKPRKDFKELVLHHIITLTLIALSYHFHFTYMGLLVYITHDISDLFLATSKTLNYIDSVIVGPFYGLFICIWIYLRHYLNWTFLWAVLTEFRTVGPYELDWSREQYKCWISQIITFVLMSCLQVINIIWLVYIIRVARNYVFNNDRRDERSDDEEEGEEEEQTEEHGRHPVRVEARADSEKNSETRH</sequence>
<feature type="transmembrane region" description="Helical" evidence="7">
    <location>
        <begin position="464"/>
        <end position="484"/>
    </location>
</feature>
<feature type="transmembrane region" description="Helical" evidence="7">
    <location>
        <begin position="113"/>
        <end position="132"/>
    </location>
</feature>
<dbReference type="PROSITE" id="PS50850">
    <property type="entry name" value="MFS"/>
    <property type="match status" value="1"/>
</dbReference>
<dbReference type="Gene3D" id="1.20.1250.20">
    <property type="entry name" value="MFS general substrate transporter like domains"/>
    <property type="match status" value="1"/>
</dbReference>
<feature type="transmembrane region" description="Helical" evidence="7">
    <location>
        <begin position="949"/>
        <end position="969"/>
    </location>
</feature>
<feature type="compositionally biased region" description="Basic and acidic residues" evidence="6">
    <location>
        <begin position="1476"/>
        <end position="1487"/>
    </location>
</feature>
<feature type="transmembrane region" description="Helical" evidence="7">
    <location>
        <begin position="84"/>
        <end position="101"/>
    </location>
</feature>
<feature type="transmembrane region" description="Helical" evidence="7">
    <location>
        <begin position="319"/>
        <end position="347"/>
    </location>
</feature>
<dbReference type="SUPFAM" id="SSF103473">
    <property type="entry name" value="MFS general substrate transporter"/>
    <property type="match status" value="1"/>
</dbReference>
<evidence type="ECO:0000256" key="7">
    <source>
        <dbReference type="SAM" id="Phobius"/>
    </source>
</evidence>
<dbReference type="InterPro" id="IPR006634">
    <property type="entry name" value="TLC-dom"/>
</dbReference>
<feature type="transmembrane region" description="Helical" evidence="7">
    <location>
        <begin position="1751"/>
        <end position="1768"/>
    </location>
</feature>
<reference evidence="10 11" key="1">
    <citation type="submission" date="2017-03" db="EMBL/GenBank/DDBJ databases">
        <title>Genomes of endolithic fungi from Antarctica.</title>
        <authorList>
            <person name="Coleine C."/>
            <person name="Masonjones S."/>
            <person name="Stajich J.E."/>
        </authorList>
    </citation>
    <scope>NUCLEOTIDE SEQUENCE [LARGE SCALE GENOMIC DNA]</scope>
    <source>
        <strain evidence="10 11">CCFEE 6314</strain>
    </source>
</reference>
<keyword evidence="3 7" id="KW-1133">Transmembrane helix</keyword>
<feature type="region of interest" description="Disordered" evidence="6">
    <location>
        <begin position="1474"/>
        <end position="1517"/>
    </location>
</feature>
<feature type="transmembrane region" description="Helical" evidence="7">
    <location>
        <begin position="1673"/>
        <end position="1693"/>
    </location>
</feature>
<dbReference type="VEuPathDB" id="FungiDB:PV10_06541"/>
<evidence type="ECO:0000313" key="11">
    <source>
        <dbReference type="Proteomes" id="UP000288859"/>
    </source>
</evidence>
<dbReference type="VEuPathDB" id="FungiDB:PV10_06537"/>
<evidence type="ECO:0000256" key="6">
    <source>
        <dbReference type="SAM" id="MobiDB-lite"/>
    </source>
</evidence>
<dbReference type="GO" id="GO:0016020">
    <property type="term" value="C:membrane"/>
    <property type="evidence" value="ECO:0007669"/>
    <property type="project" value="UniProtKB-SubCell"/>
</dbReference>
<feature type="compositionally biased region" description="Basic and acidic residues" evidence="6">
    <location>
        <begin position="1857"/>
        <end position="1880"/>
    </location>
</feature>
<feature type="transmembrane region" description="Helical" evidence="7">
    <location>
        <begin position="1806"/>
        <end position="1827"/>
    </location>
</feature>
<feature type="domain" description="TLC" evidence="9">
    <location>
        <begin position="1619"/>
        <end position="1835"/>
    </location>
</feature>
<dbReference type="InterPro" id="IPR053183">
    <property type="entry name" value="ASL1"/>
</dbReference>
<protein>
    <recommendedName>
        <fullName evidence="12">Major facilitator superfamily (MFS) profile domain-containing protein</fullName>
    </recommendedName>
</protein>
<feature type="transmembrane region" description="Helical" evidence="7">
    <location>
        <begin position="1420"/>
        <end position="1445"/>
    </location>
</feature>
<feature type="region of interest" description="Disordered" evidence="6">
    <location>
        <begin position="1839"/>
        <end position="1880"/>
    </location>
</feature>
<feature type="transmembrane region" description="Helical" evidence="7">
    <location>
        <begin position="174"/>
        <end position="194"/>
    </location>
</feature>
<dbReference type="InterPro" id="IPR017853">
    <property type="entry name" value="GH"/>
</dbReference>
<dbReference type="SMART" id="SM00724">
    <property type="entry name" value="TLC"/>
    <property type="match status" value="1"/>
</dbReference>
<feature type="compositionally biased region" description="Acidic residues" evidence="6">
    <location>
        <begin position="1844"/>
        <end position="1856"/>
    </location>
</feature>
<keyword evidence="4 5" id="KW-0472">Membrane</keyword>